<evidence type="ECO:0000256" key="10">
    <source>
        <dbReference type="PROSITE-ProRule" id="PRU01360"/>
    </source>
</evidence>
<evidence type="ECO:0000313" key="16">
    <source>
        <dbReference type="Proteomes" id="UP000269774"/>
    </source>
</evidence>
<evidence type="ECO:0000313" key="15">
    <source>
        <dbReference type="EMBL" id="RMH89272.1"/>
    </source>
</evidence>
<dbReference type="InterPro" id="IPR012910">
    <property type="entry name" value="Plug_dom"/>
</dbReference>
<dbReference type="AlphaFoldDB" id="A0A3M2HQQ9"/>
<evidence type="ECO:0000256" key="9">
    <source>
        <dbReference type="ARBA" id="ARBA00023237"/>
    </source>
</evidence>
<feature type="domain" description="TonB-dependent receptor plug" evidence="14">
    <location>
        <begin position="51"/>
        <end position="161"/>
    </location>
</feature>
<evidence type="ECO:0000256" key="4">
    <source>
        <dbReference type="ARBA" id="ARBA00022692"/>
    </source>
</evidence>
<evidence type="ECO:0000256" key="7">
    <source>
        <dbReference type="ARBA" id="ARBA00023077"/>
    </source>
</evidence>
<reference evidence="15 16" key="1">
    <citation type="submission" date="2018-10" db="EMBL/GenBank/DDBJ databases">
        <title>Pseudomonas zhaodongensis NEAU-ST5-21(T) genome.</title>
        <authorList>
            <person name="Peng J."/>
            <person name="Liu Z.-P."/>
        </authorList>
    </citation>
    <scope>NUCLEOTIDE SEQUENCE [LARGE SCALE GENOMIC DNA]</scope>
    <source>
        <strain evidence="15 16">NEAU-ST5-21</strain>
    </source>
</reference>
<comment type="subcellular location">
    <subcellularLocation>
        <location evidence="1 10">Cell outer membrane</location>
        <topology evidence="1 10">Multi-pass membrane protein</topology>
    </subcellularLocation>
</comment>
<dbReference type="GO" id="GO:0044718">
    <property type="term" value="P:siderophore transmembrane transport"/>
    <property type="evidence" value="ECO:0007669"/>
    <property type="project" value="TreeGrafter"/>
</dbReference>
<dbReference type="EMBL" id="RFFM01000003">
    <property type="protein sequence ID" value="RMH89272.1"/>
    <property type="molecule type" value="Genomic_DNA"/>
</dbReference>
<dbReference type="InterPro" id="IPR036942">
    <property type="entry name" value="Beta-barrel_TonB_sf"/>
</dbReference>
<evidence type="ECO:0000256" key="12">
    <source>
        <dbReference type="SAM" id="SignalP"/>
    </source>
</evidence>
<dbReference type="InterPro" id="IPR000531">
    <property type="entry name" value="Beta-barrel_TonB"/>
</dbReference>
<name>A0A3M2HQQ9_9GAMM</name>
<dbReference type="GO" id="GO:0009279">
    <property type="term" value="C:cell outer membrane"/>
    <property type="evidence" value="ECO:0007669"/>
    <property type="project" value="UniProtKB-SubCell"/>
</dbReference>
<evidence type="ECO:0000259" key="14">
    <source>
        <dbReference type="Pfam" id="PF07715"/>
    </source>
</evidence>
<comment type="caution">
    <text evidence="15">The sequence shown here is derived from an EMBL/GenBank/DDBJ whole genome shotgun (WGS) entry which is preliminary data.</text>
</comment>
<keyword evidence="7 11" id="KW-0798">TonB box</keyword>
<dbReference type="Proteomes" id="UP000269774">
    <property type="component" value="Unassembled WGS sequence"/>
</dbReference>
<keyword evidence="15" id="KW-0675">Receptor</keyword>
<dbReference type="GO" id="GO:0015344">
    <property type="term" value="F:siderophore uptake transmembrane transporter activity"/>
    <property type="evidence" value="ECO:0007669"/>
    <property type="project" value="TreeGrafter"/>
</dbReference>
<dbReference type="SUPFAM" id="SSF56935">
    <property type="entry name" value="Porins"/>
    <property type="match status" value="1"/>
</dbReference>
<dbReference type="PANTHER" id="PTHR30069">
    <property type="entry name" value="TONB-DEPENDENT OUTER MEMBRANE RECEPTOR"/>
    <property type="match status" value="1"/>
</dbReference>
<comment type="similarity">
    <text evidence="10 11">Belongs to the TonB-dependent receptor family.</text>
</comment>
<keyword evidence="9 10" id="KW-0998">Cell outer membrane</keyword>
<keyword evidence="3 10" id="KW-1134">Transmembrane beta strand</keyword>
<evidence type="ECO:0000259" key="13">
    <source>
        <dbReference type="Pfam" id="PF00593"/>
    </source>
</evidence>
<dbReference type="InterPro" id="IPR037066">
    <property type="entry name" value="Plug_dom_sf"/>
</dbReference>
<keyword evidence="2 10" id="KW-0813">Transport</keyword>
<keyword evidence="16" id="KW-1185">Reference proteome</keyword>
<protein>
    <submittedName>
        <fullName evidence="15">TonB-dependent receptor</fullName>
    </submittedName>
</protein>
<gene>
    <name evidence="15" type="ORF">EA797_15170</name>
</gene>
<keyword evidence="4 10" id="KW-0812">Transmembrane</keyword>
<feature type="domain" description="TonB-dependent receptor-like beta-barrel" evidence="13">
    <location>
        <begin position="263"/>
        <end position="638"/>
    </location>
</feature>
<feature type="chain" id="PRO_5018305760" evidence="12">
    <location>
        <begin position="31"/>
        <end position="667"/>
    </location>
</feature>
<dbReference type="CDD" id="cd01347">
    <property type="entry name" value="ligand_gated_channel"/>
    <property type="match status" value="1"/>
</dbReference>
<sequence>MKTATDRGISRPRHLSLTVLASLLPFAALANDPVALEQQVITATQTAHSELSAPASVSVVTREELEKRPVYNLADAVKYLPGVHLNPSSAYGRQEIKIRGLDSDYTLLLVNGRRINSRDALTSNYANDFDLSAIPMAAVERIEVIRGPMTSLYGADAMGGVINVILRQPTNQTEAGVAYSYEHPTEGDSGDSHKTSAYLSGALVEDKLLGNLILDTTDQAAWQSDQLRLAGTDAAEKRQNVSAMGTLSWILDERQSVDLDMSYREDDRKARWNNAGAPQPLTTNVQEMDRWTLGLTHNGRWEGFNTRLRYYYEDVELMDDSQLMTNMRGAKGDVNQTNHTVDGQVSASLGNQLVTLGSEFRRTELTHNQNLGADTEVDQKAIYLQDEFSLGDLDVTLGGRWDHHETFGSEFSPRAYGVYNLTDNWVLKGGAGKAFKAPSISQADASYGVLACRGLCTVYGNPNLKPETSTSYEFGTQYQDERLEAGVMFFHNDIDDLIVTETTRLVFNPVLGRPVPLRSELSYYNLSKARIKGYELQGRYHLNEGLSVRANYTYSDSEDRETGDELDYTPKHVGNIGFDWRALPQLDLNLDYQYTGSQMVYVPALANSERSDAFHTVGIGARFHATNELTFNAGMNNLTNEKRDEVAQSVDHILMGRTLFVGFSYDI</sequence>
<evidence type="ECO:0000256" key="3">
    <source>
        <dbReference type="ARBA" id="ARBA00022452"/>
    </source>
</evidence>
<proteinExistence type="inferred from homology"/>
<organism evidence="15 16">
    <name type="scientific">Stutzerimonas zhaodongensis</name>
    <dbReference type="NCBI Taxonomy" id="1176257"/>
    <lineage>
        <taxon>Bacteria</taxon>
        <taxon>Pseudomonadati</taxon>
        <taxon>Pseudomonadota</taxon>
        <taxon>Gammaproteobacteria</taxon>
        <taxon>Pseudomonadales</taxon>
        <taxon>Pseudomonadaceae</taxon>
        <taxon>Stutzerimonas</taxon>
    </lineage>
</organism>
<dbReference type="RefSeq" id="WP_122166659.1">
    <property type="nucleotide sequence ID" value="NZ_JAMOIB010000004.1"/>
</dbReference>
<accession>A0A3M2HQQ9</accession>
<keyword evidence="5 12" id="KW-0732">Signal</keyword>
<feature type="signal peptide" evidence="12">
    <location>
        <begin position="1"/>
        <end position="30"/>
    </location>
</feature>
<evidence type="ECO:0000256" key="8">
    <source>
        <dbReference type="ARBA" id="ARBA00023136"/>
    </source>
</evidence>
<dbReference type="Pfam" id="PF07715">
    <property type="entry name" value="Plug"/>
    <property type="match status" value="1"/>
</dbReference>
<dbReference type="PANTHER" id="PTHR30069:SF53">
    <property type="entry name" value="COLICIN I RECEPTOR-RELATED"/>
    <property type="match status" value="1"/>
</dbReference>
<dbReference type="PROSITE" id="PS52016">
    <property type="entry name" value="TONB_DEPENDENT_REC_3"/>
    <property type="match status" value="1"/>
</dbReference>
<evidence type="ECO:0000256" key="11">
    <source>
        <dbReference type="RuleBase" id="RU003357"/>
    </source>
</evidence>
<dbReference type="Gene3D" id="2.40.170.20">
    <property type="entry name" value="TonB-dependent receptor, beta-barrel domain"/>
    <property type="match status" value="1"/>
</dbReference>
<evidence type="ECO:0000256" key="1">
    <source>
        <dbReference type="ARBA" id="ARBA00004571"/>
    </source>
</evidence>
<dbReference type="OrthoDB" id="9764669at2"/>
<evidence type="ECO:0000256" key="5">
    <source>
        <dbReference type="ARBA" id="ARBA00022729"/>
    </source>
</evidence>
<dbReference type="InterPro" id="IPR039426">
    <property type="entry name" value="TonB-dep_rcpt-like"/>
</dbReference>
<dbReference type="Pfam" id="PF00593">
    <property type="entry name" value="TonB_dep_Rec_b-barrel"/>
    <property type="match status" value="1"/>
</dbReference>
<evidence type="ECO:0000256" key="6">
    <source>
        <dbReference type="ARBA" id="ARBA00023065"/>
    </source>
</evidence>
<keyword evidence="8 10" id="KW-0472">Membrane</keyword>
<keyword evidence="6" id="KW-0406">Ion transport</keyword>
<dbReference type="Gene3D" id="2.170.130.10">
    <property type="entry name" value="TonB-dependent receptor, plug domain"/>
    <property type="match status" value="1"/>
</dbReference>
<evidence type="ECO:0000256" key="2">
    <source>
        <dbReference type="ARBA" id="ARBA00022448"/>
    </source>
</evidence>